<reference evidence="11" key="1">
    <citation type="submission" date="2023-01" db="EMBL/GenBank/DDBJ databases">
        <title>Key to firefly adult light organ development and bioluminescence: homeobox transcription factors regulate luciferase expression and transportation to peroxisome.</title>
        <authorList>
            <person name="Fu X."/>
        </authorList>
    </citation>
    <scope>NUCLEOTIDE SEQUENCE [LARGE SCALE GENOMIC DNA]</scope>
</reference>
<dbReference type="GO" id="GO:0016236">
    <property type="term" value="P:macroautophagy"/>
    <property type="evidence" value="ECO:0007669"/>
    <property type="project" value="TreeGrafter"/>
</dbReference>
<comment type="similarity">
    <text evidence="3">Belongs to the EI24 family.</text>
</comment>
<feature type="compositionally biased region" description="Polar residues" evidence="8">
    <location>
        <begin position="456"/>
        <end position="470"/>
    </location>
</feature>
<dbReference type="InterPro" id="IPR003889">
    <property type="entry name" value="FYrich_C"/>
</dbReference>
<feature type="compositionally biased region" description="Basic residues" evidence="8">
    <location>
        <begin position="486"/>
        <end position="495"/>
    </location>
</feature>
<comment type="subcellular location">
    <subcellularLocation>
        <location evidence="2">Membrane</location>
        <topology evidence="2">Multi-pass membrane protein</topology>
    </subcellularLocation>
    <subcellularLocation>
        <location evidence="1">Nucleus</location>
    </subcellularLocation>
</comment>
<dbReference type="InterPro" id="IPR003888">
    <property type="entry name" value="FYrich_N"/>
</dbReference>
<dbReference type="GO" id="GO:0016020">
    <property type="term" value="C:membrane"/>
    <property type="evidence" value="ECO:0007669"/>
    <property type="project" value="UniProtKB-SubCell"/>
</dbReference>
<dbReference type="Pfam" id="PF05965">
    <property type="entry name" value="FYRC"/>
    <property type="match status" value="1"/>
</dbReference>
<dbReference type="Pfam" id="PF05964">
    <property type="entry name" value="FYRN"/>
    <property type="match status" value="1"/>
</dbReference>
<dbReference type="PROSITE" id="PS51542">
    <property type="entry name" value="FYRN"/>
    <property type="match status" value="1"/>
</dbReference>
<feature type="region of interest" description="Disordered" evidence="8">
    <location>
        <begin position="456"/>
        <end position="495"/>
    </location>
</feature>
<evidence type="ECO:0000313" key="10">
    <source>
        <dbReference type="EMBL" id="KAK4886909.1"/>
    </source>
</evidence>
<dbReference type="PANTHER" id="PTHR21389">
    <property type="entry name" value="P53 INDUCED PROTEIN"/>
    <property type="match status" value="1"/>
</dbReference>
<feature type="transmembrane region" description="Helical" evidence="9">
    <location>
        <begin position="78"/>
        <end position="108"/>
    </location>
</feature>
<feature type="transmembrane region" description="Helical" evidence="9">
    <location>
        <begin position="128"/>
        <end position="150"/>
    </location>
</feature>
<evidence type="ECO:0000256" key="8">
    <source>
        <dbReference type="SAM" id="MobiDB-lite"/>
    </source>
</evidence>
<dbReference type="GO" id="GO:0005634">
    <property type="term" value="C:nucleus"/>
    <property type="evidence" value="ECO:0007669"/>
    <property type="project" value="UniProtKB-SubCell"/>
</dbReference>
<keyword evidence="4 9" id="KW-0812">Transmembrane</keyword>
<comment type="caution">
    <text evidence="10">The sequence shown here is derived from an EMBL/GenBank/DDBJ whole genome shotgun (WGS) entry which is preliminary data.</text>
</comment>
<evidence type="ECO:0000256" key="7">
    <source>
        <dbReference type="ARBA" id="ARBA00023242"/>
    </source>
</evidence>
<dbReference type="Proteomes" id="UP001353858">
    <property type="component" value="Unassembled WGS sequence"/>
</dbReference>
<evidence type="ECO:0000256" key="1">
    <source>
        <dbReference type="ARBA" id="ARBA00004123"/>
    </source>
</evidence>
<feature type="transmembrane region" description="Helical" evidence="9">
    <location>
        <begin position="242"/>
        <end position="257"/>
    </location>
</feature>
<dbReference type="AlphaFoldDB" id="A0AAN7Q608"/>
<feature type="transmembrane region" description="Helical" evidence="9">
    <location>
        <begin position="200"/>
        <end position="221"/>
    </location>
</feature>
<sequence>MDLKGSAHAFLRGLYDSFRGTITLFYLDKEMNNRMLSRLSPTKTISSKKRKTADETTPIRTLKKHEESKVLKRTLQCCALNGGVFLLSILLFEYSFLPGLGFILHLIFGTDSMMGKFIWSWMEPVLTFIFQTLWVVPLFLLSKVVNSLWFQDIADSAYRYSRGRPQFMQSVSMLLADSIFSIAVQTLFLFQAMIVNYIPIYLLGTVLSVVHMCLLYSLYAFEYKWFNMGWELHKRLTYIETNWPYFIGFGLPLAILTDISDSWFVSGCIFAILFPLFIISGNEATPVTGVCDYPLHLFSPVISMSNALLTQTLQQAPKSSKNATNVTLYACFSDLNCEYYFQDSLKRFFIVNGFVKKPKENRKDTNLSIMTYNSLEKISCISGNSMKLPGKYKTKLMMLKNTIRETLFENLALCDEVSEMQELILIRNEEKKFLLKKLCQVEPVVEAEVQRMINSNFPQLSNSSANTTPNKKGKKRPNDGNDQKPAKSRKTTSKVHKKFVQLIPLDQAGRPIFPIVLGNLTIHSLGEVIFDRPEFHCEDAIFPVGYVSTRIYGSIKDPTTKCIYTCKISDSNGSPRFEIAPDNDHTSTIIGSSPDMCHSILLQQINDALSLNVVSIRPRGNDFFGLTHPAILNLIQSSPGTRKCVNYKWSKFEVSKNGDHYTESPDTCLSFESLQNSINYCKFKMTSDILPQTSDNILEPKSSFSDFYV</sequence>
<dbReference type="PROSITE" id="PS51543">
    <property type="entry name" value="FYRC"/>
    <property type="match status" value="1"/>
</dbReference>
<gene>
    <name evidence="10" type="ORF">RN001_003180</name>
</gene>
<evidence type="ECO:0000256" key="2">
    <source>
        <dbReference type="ARBA" id="ARBA00004141"/>
    </source>
</evidence>
<dbReference type="PANTHER" id="PTHR21389:SF0">
    <property type="entry name" value="ETOPOSIDE-INDUCED PROTEIN 2.4 HOMOLOG"/>
    <property type="match status" value="1"/>
</dbReference>
<organism evidence="10 11">
    <name type="scientific">Aquatica leii</name>
    <dbReference type="NCBI Taxonomy" id="1421715"/>
    <lineage>
        <taxon>Eukaryota</taxon>
        <taxon>Metazoa</taxon>
        <taxon>Ecdysozoa</taxon>
        <taxon>Arthropoda</taxon>
        <taxon>Hexapoda</taxon>
        <taxon>Insecta</taxon>
        <taxon>Pterygota</taxon>
        <taxon>Neoptera</taxon>
        <taxon>Endopterygota</taxon>
        <taxon>Coleoptera</taxon>
        <taxon>Polyphaga</taxon>
        <taxon>Elateriformia</taxon>
        <taxon>Elateroidea</taxon>
        <taxon>Lampyridae</taxon>
        <taxon>Luciolinae</taxon>
        <taxon>Aquatica</taxon>
    </lineage>
</organism>
<dbReference type="SMART" id="SM00541">
    <property type="entry name" value="FYRN"/>
    <property type="match status" value="1"/>
</dbReference>
<proteinExistence type="inferred from homology"/>
<feature type="transmembrane region" description="Helical" evidence="9">
    <location>
        <begin position="171"/>
        <end position="194"/>
    </location>
</feature>
<dbReference type="Pfam" id="PF07264">
    <property type="entry name" value="EI24"/>
    <property type="match status" value="1"/>
</dbReference>
<name>A0AAN7Q608_9COLE</name>
<protein>
    <submittedName>
        <fullName evidence="10">Uncharacterized protein</fullName>
    </submittedName>
</protein>
<keyword evidence="6 9" id="KW-0472">Membrane</keyword>
<keyword evidence="7" id="KW-0539">Nucleus</keyword>
<evidence type="ECO:0000313" key="11">
    <source>
        <dbReference type="Proteomes" id="UP001353858"/>
    </source>
</evidence>
<evidence type="ECO:0000256" key="6">
    <source>
        <dbReference type="ARBA" id="ARBA00023136"/>
    </source>
</evidence>
<evidence type="ECO:0000256" key="9">
    <source>
        <dbReference type="SAM" id="Phobius"/>
    </source>
</evidence>
<evidence type="ECO:0000256" key="5">
    <source>
        <dbReference type="ARBA" id="ARBA00022989"/>
    </source>
</evidence>
<keyword evidence="11" id="KW-1185">Reference proteome</keyword>
<dbReference type="GO" id="GO:0005783">
    <property type="term" value="C:endoplasmic reticulum"/>
    <property type="evidence" value="ECO:0007669"/>
    <property type="project" value="TreeGrafter"/>
</dbReference>
<keyword evidence="5 9" id="KW-1133">Transmembrane helix</keyword>
<dbReference type="EMBL" id="JARPUR010000001">
    <property type="protein sequence ID" value="KAK4886909.1"/>
    <property type="molecule type" value="Genomic_DNA"/>
</dbReference>
<dbReference type="Gene3D" id="3.30.160.360">
    <property type="match status" value="1"/>
</dbReference>
<evidence type="ECO:0000256" key="3">
    <source>
        <dbReference type="ARBA" id="ARBA00010970"/>
    </source>
</evidence>
<dbReference type="SMART" id="SM00542">
    <property type="entry name" value="FYRC"/>
    <property type="match status" value="1"/>
</dbReference>
<dbReference type="InterPro" id="IPR059112">
    <property type="entry name" value="CysZ/EI24"/>
</dbReference>
<accession>A0AAN7Q608</accession>
<feature type="compositionally biased region" description="Basic and acidic residues" evidence="8">
    <location>
        <begin position="476"/>
        <end position="485"/>
    </location>
</feature>
<evidence type="ECO:0000256" key="4">
    <source>
        <dbReference type="ARBA" id="ARBA00022692"/>
    </source>
</evidence>